<accession>A0A3Q0RJ05</accession>
<dbReference type="Ensembl" id="ENSACIT00000010116.1">
    <property type="protein sequence ID" value="ENSACIP00000009828.1"/>
    <property type="gene ID" value="ENSACIG00000007707.1"/>
</dbReference>
<evidence type="ECO:0000313" key="1">
    <source>
        <dbReference type="Ensembl" id="ENSACIP00000009828.1"/>
    </source>
</evidence>
<name>A0A3Q0RJ05_AMPCI</name>
<dbReference type="Proteomes" id="UP000261340">
    <property type="component" value="Unplaced"/>
</dbReference>
<reference evidence="1" key="2">
    <citation type="submission" date="2025-09" db="UniProtKB">
        <authorList>
            <consortium name="Ensembl"/>
        </authorList>
    </citation>
    <scope>IDENTIFICATION</scope>
</reference>
<keyword evidence="2" id="KW-1185">Reference proteome</keyword>
<evidence type="ECO:0000313" key="2">
    <source>
        <dbReference type="Proteomes" id="UP000261340"/>
    </source>
</evidence>
<reference evidence="1" key="1">
    <citation type="submission" date="2025-08" db="UniProtKB">
        <authorList>
            <consortium name="Ensembl"/>
        </authorList>
    </citation>
    <scope>IDENTIFICATION</scope>
</reference>
<dbReference type="AlphaFoldDB" id="A0A3Q0RJ05"/>
<proteinExistence type="predicted"/>
<sequence>MVRKSSEIIRFLSLIVFEIHIFTKVIIDAQTMYHKNFMQIRDALLQLKLVKSLRVLHELGDITSACARSIGVIYALNLSDPQELKAFFEVIQKCFPQLDTKLTKVQILKNKLYE</sequence>
<protein>
    <submittedName>
        <fullName evidence="1">Uncharacterized protein</fullName>
    </submittedName>
</protein>
<organism evidence="1 2">
    <name type="scientific">Amphilophus citrinellus</name>
    <name type="common">Midas cichlid</name>
    <name type="synonym">Cichlasoma citrinellum</name>
    <dbReference type="NCBI Taxonomy" id="61819"/>
    <lineage>
        <taxon>Eukaryota</taxon>
        <taxon>Metazoa</taxon>
        <taxon>Chordata</taxon>
        <taxon>Craniata</taxon>
        <taxon>Vertebrata</taxon>
        <taxon>Euteleostomi</taxon>
        <taxon>Actinopterygii</taxon>
        <taxon>Neopterygii</taxon>
        <taxon>Teleostei</taxon>
        <taxon>Neoteleostei</taxon>
        <taxon>Acanthomorphata</taxon>
        <taxon>Ovalentaria</taxon>
        <taxon>Cichlomorphae</taxon>
        <taxon>Cichliformes</taxon>
        <taxon>Cichlidae</taxon>
        <taxon>New World cichlids</taxon>
        <taxon>Cichlasomatinae</taxon>
        <taxon>Heroini</taxon>
        <taxon>Amphilophus</taxon>
    </lineage>
</organism>